<feature type="compositionally biased region" description="Low complexity" evidence="1">
    <location>
        <begin position="61"/>
        <end position="70"/>
    </location>
</feature>
<gene>
    <name evidence="3" type="primary">LOC117239962</name>
</gene>
<dbReference type="KEGG" id="bvk:117239962"/>
<feature type="region of interest" description="Disordered" evidence="1">
    <location>
        <begin position="50"/>
        <end position="71"/>
    </location>
</feature>
<dbReference type="RefSeq" id="XP_033361675.1">
    <property type="nucleotide sequence ID" value="XM_033505784.1"/>
</dbReference>
<dbReference type="Proteomes" id="UP000504631">
    <property type="component" value="Unplaced"/>
</dbReference>
<sequence length="132" mass="13989">MAWWQPDARWLFDGPPSRKRRLRVLGFPLSLHERCCFACNDGVAVDPVGDQNDGGGGGGRRAASPSSPGSHCAGAWSPLTTIAPSGYASALLDAGMPEEDCASSCSSTWRYAGLASEHVFLVGANFVFLTRD</sequence>
<name>A0A6J3L8X0_9HYME</name>
<proteinExistence type="predicted"/>
<protein>
    <submittedName>
        <fullName evidence="3">Uncharacterized protein LOC117239962</fullName>
    </submittedName>
</protein>
<reference evidence="3" key="1">
    <citation type="submission" date="2025-08" db="UniProtKB">
        <authorList>
            <consortium name="RefSeq"/>
        </authorList>
    </citation>
    <scope>IDENTIFICATION</scope>
    <source>
        <tissue evidence="3">Muscle</tissue>
    </source>
</reference>
<evidence type="ECO:0000313" key="3">
    <source>
        <dbReference type="RefSeq" id="XP_033361675.1"/>
    </source>
</evidence>
<keyword evidence="2" id="KW-1185">Reference proteome</keyword>
<dbReference type="GeneID" id="117239962"/>
<evidence type="ECO:0000313" key="2">
    <source>
        <dbReference type="Proteomes" id="UP000504631"/>
    </source>
</evidence>
<evidence type="ECO:0000256" key="1">
    <source>
        <dbReference type="SAM" id="MobiDB-lite"/>
    </source>
</evidence>
<dbReference type="AlphaFoldDB" id="A0A6J3L8X0"/>
<accession>A0A6J3L8X0</accession>
<organism evidence="2 3">
    <name type="scientific">Bombus vosnesenskii</name>
    <dbReference type="NCBI Taxonomy" id="207650"/>
    <lineage>
        <taxon>Eukaryota</taxon>
        <taxon>Metazoa</taxon>
        <taxon>Ecdysozoa</taxon>
        <taxon>Arthropoda</taxon>
        <taxon>Hexapoda</taxon>
        <taxon>Insecta</taxon>
        <taxon>Pterygota</taxon>
        <taxon>Neoptera</taxon>
        <taxon>Endopterygota</taxon>
        <taxon>Hymenoptera</taxon>
        <taxon>Apocrita</taxon>
        <taxon>Aculeata</taxon>
        <taxon>Apoidea</taxon>
        <taxon>Anthophila</taxon>
        <taxon>Apidae</taxon>
        <taxon>Bombus</taxon>
        <taxon>Pyrobombus</taxon>
    </lineage>
</organism>